<reference evidence="1 2" key="1">
    <citation type="submission" date="2014-02" db="EMBL/GenBank/DDBJ databases">
        <title>Single nucleus genome sequencing reveals high similarity among nuclei of an endomycorrhizal fungus.</title>
        <authorList>
            <person name="Lin K."/>
            <person name="Geurts R."/>
            <person name="Zhang Z."/>
            <person name="Limpens E."/>
            <person name="Saunders D.G."/>
            <person name="Mu D."/>
            <person name="Pang E."/>
            <person name="Cao H."/>
            <person name="Cha H."/>
            <person name="Lin T."/>
            <person name="Zhou Q."/>
            <person name="Shang Y."/>
            <person name="Li Y."/>
            <person name="Ivanov S."/>
            <person name="Sharma T."/>
            <person name="Velzen R.V."/>
            <person name="Ruijter N.D."/>
            <person name="Aanen D.K."/>
            <person name="Win J."/>
            <person name="Kamoun S."/>
            <person name="Bisseling T."/>
            <person name="Huang S."/>
        </authorList>
    </citation>
    <scope>NUCLEOTIDE SEQUENCE [LARGE SCALE GENOMIC DNA]</scope>
    <source>
        <strain evidence="2">DAOM197198w</strain>
    </source>
</reference>
<name>A0A015JI33_RHIIW</name>
<dbReference type="OrthoDB" id="2444217at2759"/>
<dbReference type="AlphaFoldDB" id="A0A015JI33"/>
<evidence type="ECO:0000313" key="2">
    <source>
        <dbReference type="Proteomes" id="UP000022910"/>
    </source>
</evidence>
<dbReference type="SUPFAM" id="SSF140996">
    <property type="entry name" value="Hermes dimerisation domain"/>
    <property type="match status" value="1"/>
</dbReference>
<dbReference type="Proteomes" id="UP000022910">
    <property type="component" value="Unassembled WGS sequence"/>
</dbReference>
<protein>
    <submittedName>
        <fullName evidence="1">Uncharacterized protein</fullName>
    </submittedName>
</protein>
<organism evidence="1 2">
    <name type="scientific">Rhizophagus irregularis (strain DAOM 197198w)</name>
    <name type="common">Glomus intraradices</name>
    <dbReference type="NCBI Taxonomy" id="1432141"/>
    <lineage>
        <taxon>Eukaryota</taxon>
        <taxon>Fungi</taxon>
        <taxon>Fungi incertae sedis</taxon>
        <taxon>Mucoromycota</taxon>
        <taxon>Glomeromycotina</taxon>
        <taxon>Glomeromycetes</taxon>
        <taxon>Glomerales</taxon>
        <taxon>Glomeraceae</taxon>
        <taxon>Rhizophagus</taxon>
    </lineage>
</organism>
<accession>A0A015JI33</accession>
<dbReference type="EMBL" id="JEMT01018315">
    <property type="protein sequence ID" value="EXX66790.1"/>
    <property type="molecule type" value="Genomic_DNA"/>
</dbReference>
<gene>
    <name evidence="1" type="ORF">RirG_120380</name>
</gene>
<sequence length="120" mass="14023">MSNSFNSSDDAFIPNIDDIDDIDNEIEEPEPLRKTASSGNSSIERHLLSKHCIVIQKVRKQTTLKFKCKDPWPEKEKLERDDAVVTWIIADQQPFSIVEKENFIKMMNVFDSRYKVPDRH</sequence>
<proteinExistence type="predicted"/>
<dbReference type="HOGENOM" id="CLU_2050927_0_0_1"/>
<evidence type="ECO:0000313" key="1">
    <source>
        <dbReference type="EMBL" id="EXX66790.1"/>
    </source>
</evidence>
<comment type="caution">
    <text evidence="1">The sequence shown here is derived from an EMBL/GenBank/DDBJ whole genome shotgun (WGS) entry which is preliminary data.</text>
</comment>
<keyword evidence="2" id="KW-1185">Reference proteome</keyword>